<keyword evidence="2" id="KW-1185">Reference proteome</keyword>
<sequence length="119" mass="14184">MKPIKFIYTILLSLLVFHGSVEYYKFPSEVNNYQLQDLFLASEVPQLESSSLYMTDAEMHFILKKNIKSRVANSETSLLKKHDYSNLFDFKELKEKIIYSIATIYKDQRHNHLHLYQLF</sequence>
<comment type="caution">
    <text evidence="1">The sequence shown here is derived from an EMBL/GenBank/DDBJ whole genome shotgun (WGS) entry which is preliminary data.</text>
</comment>
<dbReference type="EMBL" id="JBHMEX010000069">
    <property type="protein sequence ID" value="MFB9066410.1"/>
    <property type="molecule type" value="Genomic_DNA"/>
</dbReference>
<protein>
    <submittedName>
        <fullName evidence="1">Uncharacterized protein</fullName>
    </submittedName>
</protein>
<evidence type="ECO:0000313" key="2">
    <source>
        <dbReference type="Proteomes" id="UP001589589"/>
    </source>
</evidence>
<dbReference type="Proteomes" id="UP001589589">
    <property type="component" value="Unassembled WGS sequence"/>
</dbReference>
<evidence type="ECO:0000313" key="1">
    <source>
        <dbReference type="EMBL" id="MFB9066410.1"/>
    </source>
</evidence>
<dbReference type="RefSeq" id="WP_290264648.1">
    <property type="nucleotide sequence ID" value="NZ_JAUFQQ010000003.1"/>
</dbReference>
<name>A0ABV5FS71_9FLAO</name>
<organism evidence="1 2">
    <name type="scientific">Flavobacterium branchiarum</name>
    <dbReference type="NCBI Taxonomy" id="1114870"/>
    <lineage>
        <taxon>Bacteria</taxon>
        <taxon>Pseudomonadati</taxon>
        <taxon>Bacteroidota</taxon>
        <taxon>Flavobacteriia</taxon>
        <taxon>Flavobacteriales</taxon>
        <taxon>Flavobacteriaceae</taxon>
        <taxon>Flavobacterium</taxon>
    </lineage>
</organism>
<proteinExistence type="predicted"/>
<reference evidence="1 2" key="1">
    <citation type="submission" date="2024-09" db="EMBL/GenBank/DDBJ databases">
        <authorList>
            <person name="Sun Q."/>
            <person name="Mori K."/>
        </authorList>
    </citation>
    <scope>NUCLEOTIDE SEQUENCE [LARGE SCALE GENOMIC DNA]</scope>
    <source>
        <strain evidence="1 2">CECT 7908</strain>
    </source>
</reference>
<accession>A0ABV5FS71</accession>
<gene>
    <name evidence="1" type="ORF">ACFFUQ_20515</name>
</gene>